<keyword evidence="2" id="KW-0067">ATP-binding</keyword>
<dbReference type="PROSITE" id="PS51459">
    <property type="entry name" value="FIDO"/>
    <property type="match status" value="1"/>
</dbReference>
<dbReference type="EMBL" id="JACHKT010000004">
    <property type="protein sequence ID" value="MBB6002147.1"/>
    <property type="molecule type" value="Genomic_DNA"/>
</dbReference>
<evidence type="ECO:0000313" key="6">
    <source>
        <dbReference type="Proteomes" id="UP000524404"/>
    </source>
</evidence>
<organism evidence="5 6">
    <name type="scientific">Arcicella rosea</name>
    <dbReference type="NCBI Taxonomy" id="502909"/>
    <lineage>
        <taxon>Bacteria</taxon>
        <taxon>Pseudomonadati</taxon>
        <taxon>Bacteroidota</taxon>
        <taxon>Cytophagia</taxon>
        <taxon>Cytophagales</taxon>
        <taxon>Flectobacillaceae</taxon>
        <taxon>Arcicella</taxon>
    </lineage>
</organism>
<dbReference type="AlphaFoldDB" id="A0A841EDE1"/>
<dbReference type="Proteomes" id="UP000524404">
    <property type="component" value="Unassembled WGS sequence"/>
</dbReference>
<feature type="binding site" evidence="2">
    <location>
        <position position="268"/>
    </location>
    <ligand>
        <name>ATP</name>
        <dbReference type="ChEBI" id="CHEBI:30616"/>
    </ligand>
</feature>
<dbReference type="PANTHER" id="PTHR13504">
    <property type="entry name" value="FIDO DOMAIN-CONTAINING PROTEIN DDB_G0283145"/>
    <property type="match status" value="1"/>
</dbReference>
<gene>
    <name evidence="5" type="ORF">HNP25_000797</name>
</gene>
<name>A0A841EDE1_9BACT</name>
<evidence type="ECO:0000256" key="1">
    <source>
        <dbReference type="PIRSR" id="PIRSR640198-1"/>
    </source>
</evidence>
<dbReference type="InterPro" id="IPR036597">
    <property type="entry name" value="Fido-like_dom_sf"/>
</dbReference>
<comment type="caution">
    <text evidence="5">The sequence shown here is derived from an EMBL/GenBank/DDBJ whole genome shotgun (WGS) entry which is preliminary data.</text>
</comment>
<keyword evidence="6" id="KW-1185">Reference proteome</keyword>
<evidence type="ECO:0000313" key="5">
    <source>
        <dbReference type="EMBL" id="MBB6002147.1"/>
    </source>
</evidence>
<accession>A0A841EDE1</accession>
<dbReference type="PANTHER" id="PTHR13504:SF38">
    <property type="entry name" value="FIDO DOMAIN-CONTAINING PROTEIN"/>
    <property type="match status" value="1"/>
</dbReference>
<dbReference type="SUPFAM" id="SSF140931">
    <property type="entry name" value="Fic-like"/>
    <property type="match status" value="1"/>
</dbReference>
<evidence type="ECO:0000256" key="2">
    <source>
        <dbReference type="PIRSR" id="PIRSR640198-2"/>
    </source>
</evidence>
<keyword evidence="2" id="KW-0547">Nucleotide-binding</keyword>
<dbReference type="GO" id="GO:0005524">
    <property type="term" value="F:ATP binding"/>
    <property type="evidence" value="ECO:0007669"/>
    <property type="project" value="UniProtKB-KW"/>
</dbReference>
<dbReference type="InterPro" id="IPR003812">
    <property type="entry name" value="Fido"/>
</dbReference>
<dbReference type="InterPro" id="IPR040198">
    <property type="entry name" value="Fido_containing"/>
</dbReference>
<sequence>MNYISVSEFAKKWNIPERTVRNYCATGRIQGAFLTGKTWNILNDATIPEKGNRKKFSDNPLLNHLKEQKDMKLNGGIYHRTQIDLTYNSNRIEGSRLTHDQTRYIFETNTIGASQESINVDDIIETTNHFRCIDLIIDKAKVKLAESFIKELHFLLKSGTSDSRKDWFNVGEYKKLPNEVGGNETCPPKEVATKMKELLAAYHNIEKKTLKDIIDFHYQFEVIHPFQDGNGRVGRLIMFKECLANNIVPFIIDEDLKFFYYRGLQEWNHIKEYLLDTCFTAQDNYKAILQYFEIAFE</sequence>
<evidence type="ECO:0000256" key="3">
    <source>
        <dbReference type="PIRSR" id="PIRSR640198-3"/>
    </source>
</evidence>
<dbReference type="Gene3D" id="1.10.3290.10">
    <property type="entry name" value="Fido-like domain"/>
    <property type="match status" value="1"/>
</dbReference>
<proteinExistence type="predicted"/>
<feature type="binding site" evidence="2">
    <location>
        <begin position="260"/>
        <end position="261"/>
    </location>
    <ligand>
        <name>ATP</name>
        <dbReference type="ChEBI" id="CHEBI:30616"/>
    </ligand>
</feature>
<feature type="site" description="Important for autoinhibition of adenylyltransferase activity" evidence="3">
    <location>
        <position position="93"/>
    </location>
</feature>
<protein>
    <submittedName>
        <fullName evidence="5">Fic family protein</fullName>
    </submittedName>
</protein>
<evidence type="ECO:0000259" key="4">
    <source>
        <dbReference type="PROSITE" id="PS51459"/>
    </source>
</evidence>
<feature type="active site" evidence="1">
    <location>
        <position position="224"/>
    </location>
</feature>
<dbReference type="RefSeq" id="WP_184130609.1">
    <property type="nucleotide sequence ID" value="NZ_JACHKT010000004.1"/>
</dbReference>
<feature type="domain" description="Fido" evidence="4">
    <location>
        <begin position="144"/>
        <end position="294"/>
    </location>
</feature>
<dbReference type="Pfam" id="PF02661">
    <property type="entry name" value="Fic"/>
    <property type="match status" value="1"/>
</dbReference>
<feature type="binding site" evidence="2">
    <location>
        <begin position="228"/>
        <end position="235"/>
    </location>
    <ligand>
        <name>ATP</name>
        <dbReference type="ChEBI" id="CHEBI:30616"/>
    </ligand>
</feature>
<reference evidence="5 6" key="1">
    <citation type="submission" date="2020-08" db="EMBL/GenBank/DDBJ databases">
        <title>Functional genomics of gut bacteria from endangered species of beetles.</title>
        <authorList>
            <person name="Carlos-Shanley C."/>
        </authorList>
    </citation>
    <scope>NUCLEOTIDE SEQUENCE [LARGE SCALE GENOMIC DNA]</scope>
    <source>
        <strain evidence="5 6">S00070</strain>
    </source>
</reference>